<protein>
    <submittedName>
        <fullName evidence="3">Acyltransferase</fullName>
    </submittedName>
</protein>
<keyword evidence="3" id="KW-0012">Acyltransferase</keyword>
<keyword evidence="1" id="KW-0812">Transmembrane</keyword>
<feature type="transmembrane region" description="Helical" evidence="1">
    <location>
        <begin position="12"/>
        <end position="31"/>
    </location>
</feature>
<gene>
    <name evidence="3" type="ORF">KZ820_08800</name>
</gene>
<feature type="transmembrane region" description="Helical" evidence="1">
    <location>
        <begin position="118"/>
        <end position="137"/>
    </location>
</feature>
<evidence type="ECO:0000256" key="1">
    <source>
        <dbReference type="SAM" id="Phobius"/>
    </source>
</evidence>
<organism evidence="3 4">
    <name type="scientific">Sphingomonas citri</name>
    <dbReference type="NCBI Taxonomy" id="2862499"/>
    <lineage>
        <taxon>Bacteria</taxon>
        <taxon>Pseudomonadati</taxon>
        <taxon>Pseudomonadota</taxon>
        <taxon>Alphaproteobacteria</taxon>
        <taxon>Sphingomonadales</taxon>
        <taxon>Sphingomonadaceae</taxon>
        <taxon>Sphingomonas</taxon>
    </lineage>
</organism>
<dbReference type="GO" id="GO:0016746">
    <property type="term" value="F:acyltransferase activity"/>
    <property type="evidence" value="ECO:0007669"/>
    <property type="project" value="UniProtKB-KW"/>
</dbReference>
<keyword evidence="3" id="KW-0808">Transferase</keyword>
<feature type="transmembrane region" description="Helical" evidence="1">
    <location>
        <begin position="37"/>
        <end position="59"/>
    </location>
</feature>
<name>A0ABS7BMY5_9SPHN</name>
<sequence>MQRIPILDGWRALSILLVLAGHLLPLGPHRWGLNGAVAASGMALFFTLSGFLITQFLLHRPDVVPFLIRRLFRIVPLGWGAMIVLALASRAGAESFGANLLFVANLPPTALLPGGEHLWSLCVEVQFYVGVALLVALGGRRALWLLPVLCVAVTLTRMVQQAPISIFTWQRVDEILAGATLALLHARAPRWTASLPRVLPLLLLPLLLASGHEGTGALMYLRPYLAAATVGTSIYAAPAWLRAAFGSAPARYVAEVSYAVYVFHAMFAASWLGSGDTLVRYAKRPLLFAATFAAAHVSTFRFERPMIELGKRVERRWLSARAARTSGGRRAA</sequence>
<evidence type="ECO:0000259" key="2">
    <source>
        <dbReference type="Pfam" id="PF01757"/>
    </source>
</evidence>
<feature type="domain" description="Acyltransferase 3" evidence="2">
    <location>
        <begin position="6"/>
        <end position="272"/>
    </location>
</feature>
<feature type="transmembrane region" description="Helical" evidence="1">
    <location>
        <begin position="142"/>
        <end position="160"/>
    </location>
</feature>
<keyword evidence="1" id="KW-0472">Membrane</keyword>
<feature type="transmembrane region" description="Helical" evidence="1">
    <location>
        <begin position="285"/>
        <end position="302"/>
    </location>
</feature>
<keyword evidence="4" id="KW-1185">Reference proteome</keyword>
<proteinExistence type="predicted"/>
<dbReference type="InterPro" id="IPR050879">
    <property type="entry name" value="Acyltransferase_3"/>
</dbReference>
<dbReference type="PANTHER" id="PTHR23028">
    <property type="entry name" value="ACETYLTRANSFERASE"/>
    <property type="match status" value="1"/>
</dbReference>
<evidence type="ECO:0000313" key="4">
    <source>
        <dbReference type="Proteomes" id="UP000759103"/>
    </source>
</evidence>
<feature type="transmembrane region" description="Helical" evidence="1">
    <location>
        <begin position="71"/>
        <end position="93"/>
    </location>
</feature>
<keyword evidence="1" id="KW-1133">Transmembrane helix</keyword>
<dbReference type="Proteomes" id="UP000759103">
    <property type="component" value="Unassembled WGS sequence"/>
</dbReference>
<dbReference type="InterPro" id="IPR002656">
    <property type="entry name" value="Acyl_transf_3_dom"/>
</dbReference>
<comment type="caution">
    <text evidence="3">The sequence shown here is derived from an EMBL/GenBank/DDBJ whole genome shotgun (WGS) entry which is preliminary data.</text>
</comment>
<accession>A0ABS7BMY5</accession>
<dbReference type="EMBL" id="JAHXZN010000002">
    <property type="protein sequence ID" value="MBW6530832.1"/>
    <property type="molecule type" value="Genomic_DNA"/>
</dbReference>
<feature type="transmembrane region" description="Helical" evidence="1">
    <location>
        <begin position="224"/>
        <end position="245"/>
    </location>
</feature>
<reference evidence="3 4" key="1">
    <citation type="submission" date="2021-07" db="EMBL/GenBank/DDBJ databases">
        <title>Sphingomonas sp.</title>
        <authorList>
            <person name="Feng G."/>
            <person name="Li J."/>
            <person name="Pan M."/>
        </authorList>
    </citation>
    <scope>NUCLEOTIDE SEQUENCE [LARGE SCALE GENOMIC DNA]</scope>
    <source>
        <strain evidence="3 4">RRHST34</strain>
    </source>
</reference>
<feature type="transmembrane region" description="Helical" evidence="1">
    <location>
        <begin position="252"/>
        <end position="273"/>
    </location>
</feature>
<dbReference type="RefSeq" id="WP_219748276.1">
    <property type="nucleotide sequence ID" value="NZ_JAHXZN010000002.1"/>
</dbReference>
<evidence type="ECO:0000313" key="3">
    <source>
        <dbReference type="EMBL" id="MBW6530832.1"/>
    </source>
</evidence>
<dbReference type="Pfam" id="PF01757">
    <property type="entry name" value="Acyl_transf_3"/>
    <property type="match status" value="1"/>
</dbReference>
<dbReference type="PANTHER" id="PTHR23028:SF53">
    <property type="entry name" value="ACYL_TRANSF_3 DOMAIN-CONTAINING PROTEIN"/>
    <property type="match status" value="1"/>
</dbReference>